<evidence type="ECO:0000313" key="15">
    <source>
        <dbReference type="Proteomes" id="UP000431744"/>
    </source>
</evidence>
<dbReference type="PROSITE" id="PS51257">
    <property type="entry name" value="PROKAR_LIPOPROTEIN"/>
    <property type="match status" value="1"/>
</dbReference>
<gene>
    <name evidence="14" type="ORF">F8O04_05210</name>
</gene>
<evidence type="ECO:0000256" key="7">
    <source>
        <dbReference type="ARBA" id="ARBA00022898"/>
    </source>
</evidence>
<dbReference type="InterPro" id="IPR015168">
    <property type="entry name" value="SsuA/THI5"/>
</dbReference>
<keyword evidence="7" id="KW-0663">Pyridoxal phosphate</keyword>
<name>A0A6H9WKG9_9MICO</name>
<feature type="signal peptide" evidence="12">
    <location>
        <begin position="1"/>
        <end position="32"/>
    </location>
</feature>
<dbReference type="GO" id="GO:0009228">
    <property type="term" value="P:thiamine biosynthetic process"/>
    <property type="evidence" value="ECO:0007669"/>
    <property type="project" value="UniProtKB-KW"/>
</dbReference>
<comment type="similarity">
    <text evidence="3">Belongs to the NMT1/THI5 family.</text>
</comment>
<evidence type="ECO:0000313" key="14">
    <source>
        <dbReference type="EMBL" id="KAB1649643.1"/>
    </source>
</evidence>
<dbReference type="PANTHER" id="PTHR31528">
    <property type="entry name" value="4-AMINO-5-HYDROXYMETHYL-2-METHYLPYRIMIDINE PHOSPHATE SYNTHASE THI11-RELATED"/>
    <property type="match status" value="1"/>
</dbReference>
<dbReference type="Pfam" id="PF09084">
    <property type="entry name" value="NMT1"/>
    <property type="match status" value="1"/>
</dbReference>
<comment type="caution">
    <text evidence="14">The sequence shown here is derived from an EMBL/GenBank/DDBJ whole genome shotgun (WGS) entry which is preliminary data.</text>
</comment>
<comment type="subunit">
    <text evidence="4">Homodimer.</text>
</comment>
<keyword evidence="9" id="KW-0408">Iron</keyword>
<evidence type="ECO:0000256" key="11">
    <source>
        <dbReference type="ARBA" id="ARBA00048179"/>
    </source>
</evidence>
<evidence type="ECO:0000256" key="6">
    <source>
        <dbReference type="ARBA" id="ARBA00022723"/>
    </source>
</evidence>
<dbReference type="GO" id="GO:0016740">
    <property type="term" value="F:transferase activity"/>
    <property type="evidence" value="ECO:0007669"/>
    <property type="project" value="UniProtKB-KW"/>
</dbReference>
<reference evidence="14 15" key="1">
    <citation type="submission" date="2019-09" db="EMBL/GenBank/DDBJ databases">
        <title>Phylogeny of genus Pseudoclavibacter and closely related genus.</title>
        <authorList>
            <person name="Li Y."/>
        </authorList>
    </citation>
    <scope>NUCLEOTIDE SEQUENCE [LARGE SCALE GENOMIC DNA]</scope>
    <source>
        <strain evidence="14 15">EGI 60007</strain>
    </source>
</reference>
<dbReference type="InterPro" id="IPR027939">
    <property type="entry name" value="NMT1/THI5"/>
</dbReference>
<proteinExistence type="inferred from homology"/>
<dbReference type="SUPFAM" id="SSF53850">
    <property type="entry name" value="Periplasmic binding protein-like II"/>
    <property type="match status" value="1"/>
</dbReference>
<keyword evidence="12" id="KW-0732">Signal</keyword>
<sequence length="356" mass="37306">MSLRTRNGAARRLRQTTAAVIATAALALTGCAADGAGGGEGELQPLSAVTFLPLESFTFTPEMVAYAGGFFEDHGLDVDLQAVQGSAAAIQAVISGATDVTRASTIDSMPPFEQGQPLLAVGTMAHKSNIRVASAASHPIEDGASMAGQTIGMGSIGGTSEKALDLMLHAEGVDPDSVTRQSVPVTGATFELVKQGQLAGYIVSLDTSIAIAQQNEDAVIDAAGLDEVPDFQTWLVSEETAADPEKGPRVTAFMAAIRDAVQFVIDDAPNDYVNVLEMLRESGEFQFAALDDDAIAKEALDFYTTETWVNPETGGDILVNDQEKWAAAYESYAGTGLVEGSHDPSAWMTDDLLPTE</sequence>
<comment type="pathway">
    <text evidence="2">Cofactor biosynthesis; thiamine diphosphate biosynthesis.</text>
</comment>
<evidence type="ECO:0000259" key="13">
    <source>
        <dbReference type="Pfam" id="PF09084"/>
    </source>
</evidence>
<evidence type="ECO:0000256" key="5">
    <source>
        <dbReference type="ARBA" id="ARBA00022679"/>
    </source>
</evidence>
<evidence type="ECO:0000256" key="8">
    <source>
        <dbReference type="ARBA" id="ARBA00022977"/>
    </source>
</evidence>
<comment type="catalytic activity">
    <reaction evidence="11">
        <text>N(6)-(pyridoxal phosphate)-L-lysyl-[4-amino-5-hydroxymethyl-2-methylpyrimidine phosphate synthase] + L-histidyl-[4-amino-5-hydroxymethyl-2-methylpyrimidine phosphate synthase] + 2 Fe(3+) + 4 H2O = L-lysyl-[4-amino-5-hydroxymethyl-2-methylpyrimidine phosphate synthase] + (2S)-2-amino-5-hydroxy-4-oxopentanoyl-[4-amino-5-hydroxymethyl-2-methylpyrimidine phosphate synthase] + 4-amino-2-methyl-5-(phosphooxymethyl)pyrimidine + 3-oxopropanoate + 2 Fe(2+) + 2 H(+)</text>
        <dbReference type="Rhea" id="RHEA:65756"/>
        <dbReference type="Rhea" id="RHEA-COMP:16892"/>
        <dbReference type="Rhea" id="RHEA-COMP:16893"/>
        <dbReference type="Rhea" id="RHEA-COMP:16894"/>
        <dbReference type="Rhea" id="RHEA-COMP:16895"/>
        <dbReference type="ChEBI" id="CHEBI:15377"/>
        <dbReference type="ChEBI" id="CHEBI:15378"/>
        <dbReference type="ChEBI" id="CHEBI:29033"/>
        <dbReference type="ChEBI" id="CHEBI:29034"/>
        <dbReference type="ChEBI" id="CHEBI:29969"/>
        <dbReference type="ChEBI" id="CHEBI:29979"/>
        <dbReference type="ChEBI" id="CHEBI:33190"/>
        <dbReference type="ChEBI" id="CHEBI:58354"/>
        <dbReference type="ChEBI" id="CHEBI:143915"/>
        <dbReference type="ChEBI" id="CHEBI:157692"/>
    </reaction>
    <physiologicalReaction direction="left-to-right" evidence="11">
        <dbReference type="Rhea" id="RHEA:65757"/>
    </physiologicalReaction>
</comment>
<feature type="chain" id="PRO_5039070265" description="Thiamine pyrimidine synthase" evidence="12">
    <location>
        <begin position="33"/>
        <end position="356"/>
    </location>
</feature>
<feature type="domain" description="SsuA/THI5-like" evidence="13">
    <location>
        <begin position="58"/>
        <end position="267"/>
    </location>
</feature>
<keyword evidence="6" id="KW-0479">Metal-binding</keyword>
<keyword evidence="5" id="KW-0808">Transferase</keyword>
<protein>
    <recommendedName>
        <fullName evidence="10">Thiamine pyrimidine synthase</fullName>
    </recommendedName>
</protein>
<evidence type="ECO:0000256" key="10">
    <source>
        <dbReference type="ARBA" id="ARBA00033171"/>
    </source>
</evidence>
<evidence type="ECO:0000256" key="9">
    <source>
        <dbReference type="ARBA" id="ARBA00023004"/>
    </source>
</evidence>
<evidence type="ECO:0000256" key="3">
    <source>
        <dbReference type="ARBA" id="ARBA00009406"/>
    </source>
</evidence>
<dbReference type="PANTHER" id="PTHR31528:SF1">
    <property type="entry name" value="4-AMINO-5-HYDROXYMETHYL-2-METHYLPYRIMIDINE PHOSPHATE SYNTHASE THI11-RELATED"/>
    <property type="match status" value="1"/>
</dbReference>
<dbReference type="GO" id="GO:0046872">
    <property type="term" value="F:metal ion binding"/>
    <property type="evidence" value="ECO:0007669"/>
    <property type="project" value="UniProtKB-KW"/>
</dbReference>
<dbReference type="Gene3D" id="3.40.190.10">
    <property type="entry name" value="Periplasmic binding protein-like II"/>
    <property type="match status" value="2"/>
</dbReference>
<keyword evidence="15" id="KW-1185">Reference proteome</keyword>
<dbReference type="RefSeq" id="WP_158028233.1">
    <property type="nucleotide sequence ID" value="NZ_BMHG01000001.1"/>
</dbReference>
<evidence type="ECO:0000256" key="12">
    <source>
        <dbReference type="SAM" id="SignalP"/>
    </source>
</evidence>
<dbReference type="Proteomes" id="UP000431744">
    <property type="component" value="Unassembled WGS sequence"/>
</dbReference>
<dbReference type="OrthoDB" id="9806288at2"/>
<keyword evidence="8" id="KW-0784">Thiamine biosynthesis</keyword>
<organism evidence="14 15">
    <name type="scientific">Pseudoclavibacter endophyticus</name>
    <dbReference type="NCBI Taxonomy" id="1778590"/>
    <lineage>
        <taxon>Bacteria</taxon>
        <taxon>Bacillati</taxon>
        <taxon>Actinomycetota</taxon>
        <taxon>Actinomycetes</taxon>
        <taxon>Micrococcales</taxon>
        <taxon>Microbacteriaceae</taxon>
        <taxon>Pseudoclavibacter</taxon>
    </lineage>
</organism>
<evidence type="ECO:0000256" key="4">
    <source>
        <dbReference type="ARBA" id="ARBA00011738"/>
    </source>
</evidence>
<dbReference type="EMBL" id="WBJY01000001">
    <property type="protein sequence ID" value="KAB1649643.1"/>
    <property type="molecule type" value="Genomic_DNA"/>
</dbReference>
<evidence type="ECO:0000256" key="1">
    <source>
        <dbReference type="ARBA" id="ARBA00003469"/>
    </source>
</evidence>
<dbReference type="AlphaFoldDB" id="A0A6H9WKG9"/>
<evidence type="ECO:0000256" key="2">
    <source>
        <dbReference type="ARBA" id="ARBA00004948"/>
    </source>
</evidence>
<accession>A0A6H9WKG9</accession>
<comment type="function">
    <text evidence="1">Responsible for the formation of the pyrimidine heterocycle in the thiamine biosynthesis pathway. Catalyzes the formation of hydroxymethylpyrimidine phosphate (HMP-P) from histidine and pyridoxal phosphate (PLP). The protein uses PLP and the active site histidine to form HMP-P, generating an inactive enzyme. The enzyme can only undergo a single turnover, which suggests it is a suicide enzyme.</text>
</comment>